<protein>
    <submittedName>
        <fullName evidence="2">PAS domain-containing protein</fullName>
    </submittedName>
</protein>
<keyword evidence="3" id="KW-1185">Reference proteome</keyword>
<dbReference type="RefSeq" id="WP_380134216.1">
    <property type="nucleotide sequence ID" value="NZ_JBHLUI010000001.1"/>
</dbReference>
<proteinExistence type="predicted"/>
<name>A0ABV5LXZ3_9ACTN</name>
<gene>
    <name evidence="2" type="ORF">ACFFVI_18055</name>
</gene>
<dbReference type="CDD" id="cd00130">
    <property type="entry name" value="PAS"/>
    <property type="match status" value="1"/>
</dbReference>
<evidence type="ECO:0000259" key="1">
    <source>
        <dbReference type="Pfam" id="PF00989"/>
    </source>
</evidence>
<comment type="caution">
    <text evidence="2">The sequence shown here is derived from an EMBL/GenBank/DDBJ whole genome shotgun (WGS) entry which is preliminary data.</text>
</comment>
<dbReference type="SUPFAM" id="SSF55785">
    <property type="entry name" value="PYP-like sensor domain (PAS domain)"/>
    <property type="match status" value="1"/>
</dbReference>
<accession>A0ABV5LXZ3</accession>
<sequence length="191" mass="21771">MHLLPHRGASPTGVERRFDESELIVTKTDTKGVITYANDVFLRVSALRERDAIGRPHSLIRHPRMPRCVFNLLWQTLLERREMFAYICNLAADGAHYWVLAHVTPSVGPDGEVTGYHSNRRVPARGAVREVERVYDRLLQAEAPHRSAKEATAASRELFSTILQQQGTDYDGWFWRITDEAESFARTAVRA</sequence>
<dbReference type="Pfam" id="PF00989">
    <property type="entry name" value="PAS"/>
    <property type="match status" value="1"/>
</dbReference>
<feature type="domain" description="PAS fold" evidence="1">
    <location>
        <begin position="28"/>
        <end position="116"/>
    </location>
</feature>
<dbReference type="InterPro" id="IPR000014">
    <property type="entry name" value="PAS"/>
</dbReference>
<dbReference type="EMBL" id="JBHMDM010000012">
    <property type="protein sequence ID" value="MFB9378866.1"/>
    <property type="molecule type" value="Genomic_DNA"/>
</dbReference>
<evidence type="ECO:0000313" key="3">
    <source>
        <dbReference type="Proteomes" id="UP001589748"/>
    </source>
</evidence>
<dbReference type="InterPro" id="IPR013767">
    <property type="entry name" value="PAS_fold"/>
</dbReference>
<reference evidence="2 3" key="1">
    <citation type="submission" date="2024-09" db="EMBL/GenBank/DDBJ databases">
        <authorList>
            <person name="Sun Q."/>
            <person name="Mori K."/>
        </authorList>
    </citation>
    <scope>NUCLEOTIDE SEQUENCE [LARGE SCALE GENOMIC DNA]</scope>
    <source>
        <strain evidence="2 3">TISTR 1856</strain>
    </source>
</reference>
<dbReference type="NCBIfam" id="TIGR00229">
    <property type="entry name" value="sensory_box"/>
    <property type="match status" value="1"/>
</dbReference>
<organism evidence="2 3">
    <name type="scientific">Kineococcus gynurae</name>
    <dbReference type="NCBI Taxonomy" id="452979"/>
    <lineage>
        <taxon>Bacteria</taxon>
        <taxon>Bacillati</taxon>
        <taxon>Actinomycetota</taxon>
        <taxon>Actinomycetes</taxon>
        <taxon>Kineosporiales</taxon>
        <taxon>Kineosporiaceae</taxon>
        <taxon>Kineococcus</taxon>
    </lineage>
</organism>
<evidence type="ECO:0000313" key="2">
    <source>
        <dbReference type="EMBL" id="MFB9378866.1"/>
    </source>
</evidence>
<dbReference type="Gene3D" id="3.30.450.20">
    <property type="entry name" value="PAS domain"/>
    <property type="match status" value="1"/>
</dbReference>
<dbReference type="InterPro" id="IPR035965">
    <property type="entry name" value="PAS-like_dom_sf"/>
</dbReference>
<dbReference type="Proteomes" id="UP001589748">
    <property type="component" value="Unassembled WGS sequence"/>
</dbReference>